<organism evidence="2">
    <name type="scientific">Rhizophora mucronata</name>
    <name type="common">Asiatic mangrove</name>
    <dbReference type="NCBI Taxonomy" id="61149"/>
    <lineage>
        <taxon>Eukaryota</taxon>
        <taxon>Viridiplantae</taxon>
        <taxon>Streptophyta</taxon>
        <taxon>Embryophyta</taxon>
        <taxon>Tracheophyta</taxon>
        <taxon>Spermatophyta</taxon>
        <taxon>Magnoliopsida</taxon>
        <taxon>eudicotyledons</taxon>
        <taxon>Gunneridae</taxon>
        <taxon>Pentapetalae</taxon>
        <taxon>rosids</taxon>
        <taxon>fabids</taxon>
        <taxon>Malpighiales</taxon>
        <taxon>Rhizophoraceae</taxon>
        <taxon>Rhizophora</taxon>
    </lineage>
</organism>
<sequence length="64" mass="7422">MSALKEENQKPKMPTSKQNPFPCRIHNMTMATRALKSKWYYQLLPQRIPGSQFKIKGNNGLWTG</sequence>
<dbReference type="EMBL" id="GGEC01007557">
    <property type="protein sequence ID" value="MBW88040.1"/>
    <property type="molecule type" value="Transcribed_RNA"/>
</dbReference>
<feature type="region of interest" description="Disordered" evidence="1">
    <location>
        <begin position="1"/>
        <end position="23"/>
    </location>
</feature>
<accession>A0A2P2J3M1</accession>
<name>A0A2P2J3M1_RHIMU</name>
<reference evidence="2" key="1">
    <citation type="submission" date="2018-02" db="EMBL/GenBank/DDBJ databases">
        <title>Rhizophora mucronata_Transcriptome.</title>
        <authorList>
            <person name="Meera S.P."/>
            <person name="Sreeshan A."/>
            <person name="Augustine A."/>
        </authorList>
    </citation>
    <scope>NUCLEOTIDE SEQUENCE</scope>
    <source>
        <tissue evidence="2">Leaf</tissue>
    </source>
</reference>
<dbReference type="AlphaFoldDB" id="A0A2P2J3M1"/>
<proteinExistence type="predicted"/>
<evidence type="ECO:0000256" key="1">
    <source>
        <dbReference type="SAM" id="MobiDB-lite"/>
    </source>
</evidence>
<feature type="compositionally biased region" description="Basic and acidic residues" evidence="1">
    <location>
        <begin position="1"/>
        <end position="10"/>
    </location>
</feature>
<protein>
    <submittedName>
        <fullName evidence="2">Uncharacterized protein</fullName>
    </submittedName>
</protein>
<evidence type="ECO:0000313" key="2">
    <source>
        <dbReference type="EMBL" id="MBW88040.1"/>
    </source>
</evidence>